<proteinExistence type="predicted"/>
<dbReference type="Proteomes" id="UP000016801">
    <property type="component" value="Unassembled WGS sequence"/>
</dbReference>
<evidence type="ECO:0000313" key="1">
    <source>
        <dbReference type="EMBL" id="CCE32371.1"/>
    </source>
</evidence>
<dbReference type="VEuPathDB" id="FungiDB:CPUR_06231"/>
<evidence type="ECO:0000313" key="2">
    <source>
        <dbReference type="Proteomes" id="UP000016801"/>
    </source>
</evidence>
<reference evidence="1 2" key="1">
    <citation type="journal article" date="2013" name="PLoS Genet.">
        <title>Plant-symbiotic fungi as chemical engineers: Multi-genome analysis of the Clavicipitaceae reveals dynamics of alkaloid loci.</title>
        <authorList>
            <person name="Schardl C.L."/>
            <person name="Young C.A."/>
            <person name="Hesse U."/>
            <person name="Amyotte S.G."/>
            <person name="Andreeva K."/>
            <person name="Calie P.J."/>
            <person name="Fleetwood D.J."/>
            <person name="Haws D.C."/>
            <person name="Moore N."/>
            <person name="Oeser B."/>
            <person name="Panaccione D.G."/>
            <person name="Schweri K.K."/>
            <person name="Voisey C.R."/>
            <person name="Farman M.L."/>
            <person name="Jaromczyk J.W."/>
            <person name="Roe B.A."/>
            <person name="O'Sullivan D.M."/>
            <person name="Scott B."/>
            <person name="Tudzynski P."/>
            <person name="An Z."/>
            <person name="Arnaoudova E.G."/>
            <person name="Bullock C.T."/>
            <person name="Charlton N.D."/>
            <person name="Chen L."/>
            <person name="Cox M."/>
            <person name="Dinkins R.D."/>
            <person name="Florea S."/>
            <person name="Glenn A.E."/>
            <person name="Gordon A."/>
            <person name="Gueldener U."/>
            <person name="Harris D.R."/>
            <person name="Hollin W."/>
            <person name="Jaromczyk J."/>
            <person name="Johnson R.D."/>
            <person name="Khan A.K."/>
            <person name="Leistner E."/>
            <person name="Leuchtmann A."/>
            <person name="Li C."/>
            <person name="Liu J."/>
            <person name="Liu J."/>
            <person name="Liu M."/>
            <person name="Mace W."/>
            <person name="Machado C."/>
            <person name="Nagabhyru P."/>
            <person name="Pan J."/>
            <person name="Schmid J."/>
            <person name="Sugawara K."/>
            <person name="Steiner U."/>
            <person name="Takach J.E."/>
            <person name="Tanaka E."/>
            <person name="Webb J.S."/>
            <person name="Wilson E.V."/>
            <person name="Wiseman J.L."/>
            <person name="Yoshida R."/>
            <person name="Zeng Z."/>
        </authorList>
    </citation>
    <scope>NUCLEOTIDE SEQUENCE [LARGE SCALE GENOMIC DNA]</scope>
    <source>
        <strain evidence="1 2">20.1</strain>
    </source>
</reference>
<dbReference type="AlphaFoldDB" id="M1W327"/>
<organism evidence="1 2">
    <name type="scientific">Claviceps purpurea (strain 20.1)</name>
    <name type="common">Ergot fungus</name>
    <name type="synonym">Sphacelia segetum</name>
    <dbReference type="NCBI Taxonomy" id="1111077"/>
    <lineage>
        <taxon>Eukaryota</taxon>
        <taxon>Fungi</taxon>
        <taxon>Dikarya</taxon>
        <taxon>Ascomycota</taxon>
        <taxon>Pezizomycotina</taxon>
        <taxon>Sordariomycetes</taxon>
        <taxon>Hypocreomycetidae</taxon>
        <taxon>Hypocreales</taxon>
        <taxon>Clavicipitaceae</taxon>
        <taxon>Claviceps</taxon>
    </lineage>
</organism>
<protein>
    <submittedName>
        <fullName evidence="1">Uncharacterized protein</fullName>
    </submittedName>
</protein>
<accession>M1W327</accession>
<keyword evidence="2" id="KW-1185">Reference proteome</keyword>
<dbReference type="HOGENOM" id="CLU_3368425_0_0_1"/>
<dbReference type="EMBL" id="CAGA01000040">
    <property type="protein sequence ID" value="CCE32371.1"/>
    <property type="molecule type" value="Genomic_DNA"/>
</dbReference>
<sequence length="35" mass="4080">MEKWPTFWIGADLIHKGAHAINRDVIEYRIVADNV</sequence>
<comment type="caution">
    <text evidence="1">The sequence shown here is derived from an EMBL/GenBank/DDBJ whole genome shotgun (WGS) entry which is preliminary data.</text>
</comment>
<name>M1W327_CLAP2</name>
<gene>
    <name evidence="1" type="ORF">CPUR_06231</name>
</gene>